<gene>
    <name evidence="4" type="ORF">CMC5_016170</name>
</gene>
<feature type="region of interest" description="Disordered" evidence="2">
    <location>
        <begin position="385"/>
        <end position="582"/>
    </location>
</feature>
<evidence type="ECO:0000256" key="3">
    <source>
        <dbReference type="SAM" id="Phobius"/>
    </source>
</evidence>
<feature type="transmembrane region" description="Helical" evidence="3">
    <location>
        <begin position="142"/>
        <end position="161"/>
    </location>
</feature>
<feature type="compositionally biased region" description="Gly residues" evidence="2">
    <location>
        <begin position="465"/>
        <end position="475"/>
    </location>
</feature>
<dbReference type="AlphaFoldDB" id="A0A0K1E9B8"/>
<evidence type="ECO:0000313" key="5">
    <source>
        <dbReference type="Proteomes" id="UP000067626"/>
    </source>
</evidence>
<feature type="compositionally biased region" description="Low complexity" evidence="2">
    <location>
        <begin position="404"/>
        <end position="418"/>
    </location>
</feature>
<dbReference type="Proteomes" id="UP000067626">
    <property type="component" value="Chromosome"/>
</dbReference>
<feature type="region of interest" description="Disordered" evidence="2">
    <location>
        <begin position="292"/>
        <end position="324"/>
    </location>
</feature>
<dbReference type="EMBL" id="CP012159">
    <property type="protein sequence ID" value="AKT37476.1"/>
    <property type="molecule type" value="Genomic_DNA"/>
</dbReference>
<feature type="compositionally biased region" description="Basic and acidic residues" evidence="2">
    <location>
        <begin position="292"/>
        <end position="313"/>
    </location>
</feature>
<dbReference type="KEGG" id="ccro:CMC5_016170"/>
<dbReference type="STRING" id="52.CMC5_016170"/>
<feature type="coiled-coil region" evidence="1">
    <location>
        <begin position="195"/>
        <end position="225"/>
    </location>
</feature>
<organism evidence="4 5">
    <name type="scientific">Chondromyces crocatus</name>
    <dbReference type="NCBI Taxonomy" id="52"/>
    <lineage>
        <taxon>Bacteria</taxon>
        <taxon>Pseudomonadati</taxon>
        <taxon>Myxococcota</taxon>
        <taxon>Polyangia</taxon>
        <taxon>Polyangiales</taxon>
        <taxon>Polyangiaceae</taxon>
        <taxon>Chondromyces</taxon>
    </lineage>
</organism>
<keyword evidence="1" id="KW-0175">Coiled coil</keyword>
<keyword evidence="3" id="KW-0472">Membrane</keyword>
<feature type="transmembrane region" description="Helical" evidence="3">
    <location>
        <begin position="26"/>
        <end position="49"/>
    </location>
</feature>
<keyword evidence="5" id="KW-1185">Reference proteome</keyword>
<proteinExistence type="predicted"/>
<keyword evidence="3" id="KW-0812">Transmembrane</keyword>
<sequence>MANPSPSERFRASFARWARRVRRRRALGVVLSGAALGLAVGIGGAAAAWQTRHGALRPFAAAGGLLGAAAGAVLAHRRRWPDTSVALYLDGRLGSKETIATALELDADEGSEPARAVVVSQAEGVLGRATPREVRPRVWRTWHAAIPIAAGAIGYLSWIPLPPLPPEAAAPPGAEQVRLADVTSLERAIALGEANARDEAQRERLKKLAEDAKKLRDKLREGVEKREALADLSKLRDGITAERLSLGAGEERQGMESALGKLGDNPDLKDAAKALGDRDMTSLDEEMERLANKLEKEDRERAQQTLEEAEKAARGAGAQGVAKALEEQRKRLEALGKKSEKLKELAKALGEGLGEEGKQALKDLSQVGDPEDLQQLAESMEKALSGLSAEERKQLAENMKRQAEASPEGAPGEGPSPEEMQDLADQLATPEGIAQLKEQLRQMAQAPPPGSGEGERQKGLEGAQEGTGGLEGQLGGQAMPLPMAGASGQNGSQGGQQGSQGGTNGGGSSGGSGKDQGGATPGHSEGGGPGSHDGQTGKVTGGDLRARAKARMNKGVPMPGMVLGRTAGRPGESANVRGEGALGVVGPDEVGAIDRSEVPEEYREQVGRYFQPK</sequence>
<feature type="transmembrane region" description="Helical" evidence="3">
    <location>
        <begin position="55"/>
        <end position="75"/>
    </location>
</feature>
<protein>
    <submittedName>
        <fullName evidence="4">Uncharacterized protein</fullName>
    </submittedName>
</protein>
<evidence type="ECO:0000313" key="4">
    <source>
        <dbReference type="EMBL" id="AKT37476.1"/>
    </source>
</evidence>
<evidence type="ECO:0000256" key="1">
    <source>
        <dbReference type="SAM" id="Coils"/>
    </source>
</evidence>
<dbReference type="RefSeq" id="WP_050429841.1">
    <property type="nucleotide sequence ID" value="NZ_CP012159.1"/>
</dbReference>
<accession>A0A0K1E9B8</accession>
<evidence type="ECO:0000256" key="2">
    <source>
        <dbReference type="SAM" id="MobiDB-lite"/>
    </source>
</evidence>
<keyword evidence="3" id="KW-1133">Transmembrane helix</keyword>
<name>A0A0K1E9B8_CHOCO</name>
<reference evidence="4 5" key="1">
    <citation type="submission" date="2015-07" db="EMBL/GenBank/DDBJ databases">
        <title>Genome analysis of myxobacterium Chondromyces crocatus Cm c5 reveals a high potential for natural compound synthesis and the genetic basis for the loss of fruiting body formation.</title>
        <authorList>
            <person name="Zaburannyi N."/>
            <person name="Bunk B."/>
            <person name="Maier J."/>
            <person name="Overmann J."/>
            <person name="Mueller R."/>
        </authorList>
    </citation>
    <scope>NUCLEOTIDE SEQUENCE [LARGE SCALE GENOMIC DNA]</scope>
    <source>
        <strain evidence="4 5">Cm c5</strain>
    </source>
</reference>
<dbReference type="OrthoDB" id="5488709at2"/>
<feature type="compositionally biased region" description="Basic and acidic residues" evidence="2">
    <location>
        <begin position="389"/>
        <end position="403"/>
    </location>
</feature>
<feature type="compositionally biased region" description="Gly residues" evidence="2">
    <location>
        <begin position="491"/>
        <end position="531"/>
    </location>
</feature>